<keyword evidence="3" id="KW-1185">Reference proteome</keyword>
<evidence type="ECO:0000313" key="3">
    <source>
        <dbReference type="Proteomes" id="UP000655225"/>
    </source>
</evidence>
<dbReference type="AlphaFoldDB" id="A0A835CZS0"/>
<sequence>METRTKIVMGLYLLISLSGVRAWTGEIHGRVVCDVCGDSLIGTEDHALEGYGLLLIMVGDKNHGVF</sequence>
<feature type="signal peptide" evidence="1">
    <location>
        <begin position="1"/>
        <end position="22"/>
    </location>
</feature>
<name>A0A835CZS0_TETSI</name>
<dbReference type="OrthoDB" id="10422621at2759"/>
<dbReference type="PANTHER" id="PTHR38400">
    <property type="entry name" value="OS02G0317800 PROTEIN"/>
    <property type="match status" value="1"/>
</dbReference>
<organism evidence="2 3">
    <name type="scientific">Tetracentron sinense</name>
    <name type="common">Spur-leaf</name>
    <dbReference type="NCBI Taxonomy" id="13715"/>
    <lineage>
        <taxon>Eukaryota</taxon>
        <taxon>Viridiplantae</taxon>
        <taxon>Streptophyta</taxon>
        <taxon>Embryophyta</taxon>
        <taxon>Tracheophyta</taxon>
        <taxon>Spermatophyta</taxon>
        <taxon>Magnoliopsida</taxon>
        <taxon>Trochodendrales</taxon>
        <taxon>Trochodendraceae</taxon>
        <taxon>Tetracentron</taxon>
    </lineage>
</organism>
<dbReference type="Proteomes" id="UP000655225">
    <property type="component" value="Unassembled WGS sequence"/>
</dbReference>
<keyword evidence="1" id="KW-0732">Signal</keyword>
<protein>
    <submittedName>
        <fullName evidence="2">Uncharacterized protein</fullName>
    </submittedName>
</protein>
<accession>A0A835CZS0</accession>
<gene>
    <name evidence="2" type="ORF">HHK36_033172</name>
</gene>
<evidence type="ECO:0000256" key="1">
    <source>
        <dbReference type="SAM" id="SignalP"/>
    </source>
</evidence>
<feature type="chain" id="PRO_5032456507" evidence="1">
    <location>
        <begin position="23"/>
        <end position="66"/>
    </location>
</feature>
<reference evidence="2 3" key="1">
    <citation type="submission" date="2020-04" db="EMBL/GenBank/DDBJ databases">
        <title>Plant Genome Project.</title>
        <authorList>
            <person name="Zhang R.-G."/>
        </authorList>
    </citation>
    <scope>NUCLEOTIDE SEQUENCE [LARGE SCALE GENOMIC DNA]</scope>
    <source>
        <strain evidence="2">YNK0</strain>
        <tissue evidence="2">Leaf</tissue>
    </source>
</reference>
<comment type="caution">
    <text evidence="2">The sequence shown here is derived from an EMBL/GenBank/DDBJ whole genome shotgun (WGS) entry which is preliminary data.</text>
</comment>
<evidence type="ECO:0000313" key="2">
    <source>
        <dbReference type="EMBL" id="KAF8364849.1"/>
    </source>
</evidence>
<dbReference type="EMBL" id="JABCRI010001196">
    <property type="protein sequence ID" value="KAF8364849.1"/>
    <property type="molecule type" value="Genomic_DNA"/>
</dbReference>
<proteinExistence type="predicted"/>